<dbReference type="SUPFAM" id="SSF55608">
    <property type="entry name" value="Homing endonucleases"/>
    <property type="match status" value="1"/>
</dbReference>
<dbReference type="Pfam" id="PF14528">
    <property type="entry name" value="LAGLIDADG_3"/>
    <property type="match status" value="1"/>
</dbReference>
<gene>
    <name evidence="2" type="ORF">A3A77_01875</name>
</gene>
<dbReference type="InterPro" id="IPR004860">
    <property type="entry name" value="LAGLIDADG_dom"/>
</dbReference>
<sequence>MTKAYLLGALHDSTERKTTYRVASKSRSYCEYLAKGILSLGSKAWIYKEGKNRNLWIVEFSKKLLKGIQVKTRQDKVDYTRGYFDTEGGISRSPTVRYYLYFAQKKFEDLVQVRNYLEKLGISCGVVHNPSKKADPNYWRFFVRAKSYLDFAKTIGSSHPEKVIFLRMKI</sequence>
<dbReference type="InterPro" id="IPR004042">
    <property type="entry name" value="Intein_endonuc_central"/>
</dbReference>
<dbReference type="EMBL" id="MHCC01000001">
    <property type="protein sequence ID" value="OGY14208.1"/>
    <property type="molecule type" value="Genomic_DNA"/>
</dbReference>
<evidence type="ECO:0000313" key="2">
    <source>
        <dbReference type="EMBL" id="OGY14208.1"/>
    </source>
</evidence>
<dbReference type="Proteomes" id="UP000178659">
    <property type="component" value="Unassembled WGS sequence"/>
</dbReference>
<comment type="caution">
    <text evidence="2">The sequence shown here is derived from an EMBL/GenBank/DDBJ whole genome shotgun (WGS) entry which is preliminary data.</text>
</comment>
<proteinExistence type="predicted"/>
<dbReference type="GO" id="GO:0004519">
    <property type="term" value="F:endonuclease activity"/>
    <property type="evidence" value="ECO:0007669"/>
    <property type="project" value="InterPro"/>
</dbReference>
<reference evidence="2 3" key="1">
    <citation type="journal article" date="2016" name="Nat. Commun.">
        <title>Thousands of microbial genomes shed light on interconnected biogeochemical processes in an aquifer system.</title>
        <authorList>
            <person name="Anantharaman K."/>
            <person name="Brown C.T."/>
            <person name="Hug L.A."/>
            <person name="Sharon I."/>
            <person name="Castelle C.J."/>
            <person name="Probst A.J."/>
            <person name="Thomas B.C."/>
            <person name="Singh A."/>
            <person name="Wilkins M.J."/>
            <person name="Karaoz U."/>
            <person name="Brodie E.L."/>
            <person name="Williams K.H."/>
            <person name="Hubbard S.S."/>
            <person name="Banfield J.F."/>
        </authorList>
    </citation>
    <scope>NUCLEOTIDE SEQUENCE [LARGE SCALE GENOMIC DNA]</scope>
</reference>
<dbReference type="PROSITE" id="PS50819">
    <property type="entry name" value="INTEIN_ENDONUCLEASE"/>
    <property type="match status" value="1"/>
</dbReference>
<dbReference type="Gene3D" id="3.10.28.10">
    <property type="entry name" value="Homing endonucleases"/>
    <property type="match status" value="1"/>
</dbReference>
<dbReference type="InterPro" id="IPR027434">
    <property type="entry name" value="Homing_endonucl"/>
</dbReference>
<evidence type="ECO:0000259" key="1">
    <source>
        <dbReference type="PROSITE" id="PS50819"/>
    </source>
</evidence>
<organism evidence="2 3">
    <name type="scientific">Candidatus Blackburnbacteria bacterium RIFCSPLOWO2_01_FULL_40_20</name>
    <dbReference type="NCBI Taxonomy" id="1797519"/>
    <lineage>
        <taxon>Bacteria</taxon>
        <taxon>Candidatus Blackburniibacteriota</taxon>
    </lineage>
</organism>
<feature type="domain" description="DOD-type homing endonuclease" evidence="1">
    <location>
        <begin position="79"/>
        <end position="122"/>
    </location>
</feature>
<protein>
    <recommendedName>
        <fullName evidence="1">DOD-type homing endonuclease domain-containing protein</fullName>
    </recommendedName>
</protein>
<dbReference type="AlphaFoldDB" id="A0A1G1VFK9"/>
<name>A0A1G1VFK9_9BACT</name>
<evidence type="ECO:0000313" key="3">
    <source>
        <dbReference type="Proteomes" id="UP000178659"/>
    </source>
</evidence>
<accession>A0A1G1VFK9</accession>